<dbReference type="RefSeq" id="WP_119950015.1">
    <property type="nucleotide sequence ID" value="NZ_QZEZ01000003.1"/>
</dbReference>
<keyword evidence="2" id="KW-1185">Reference proteome</keyword>
<sequence length="152" mass="16599">MPVLPGLRPWRRRSDDPALAADRVLAGELDERRASAREAEGALREREAAGAPAAELADARRLLDTRLTAALEAAEAAYRVAVGPLQGVRRTAYLARLVRPEVRAADHERRQLALARTHLRVEARDDLDLRRIAAVPPSVGTDALDLGTRAPH</sequence>
<dbReference type="EMBL" id="QZEZ01000003">
    <property type="protein sequence ID" value="RJK96284.1"/>
    <property type="molecule type" value="Genomic_DNA"/>
</dbReference>
<evidence type="ECO:0000313" key="1">
    <source>
        <dbReference type="EMBL" id="RJK96284.1"/>
    </source>
</evidence>
<organism evidence="1 2">
    <name type="scientific">Vallicoccus soli</name>
    <dbReference type="NCBI Taxonomy" id="2339232"/>
    <lineage>
        <taxon>Bacteria</taxon>
        <taxon>Bacillati</taxon>
        <taxon>Actinomycetota</taxon>
        <taxon>Actinomycetes</taxon>
        <taxon>Motilibacterales</taxon>
        <taxon>Vallicoccaceae</taxon>
        <taxon>Vallicoccus</taxon>
    </lineage>
</organism>
<dbReference type="AlphaFoldDB" id="A0A3A3ZK85"/>
<reference evidence="1 2" key="1">
    <citation type="submission" date="2018-09" db="EMBL/GenBank/DDBJ databases">
        <title>YIM 75000 draft genome.</title>
        <authorList>
            <person name="Tang S."/>
            <person name="Feng Y."/>
        </authorList>
    </citation>
    <scope>NUCLEOTIDE SEQUENCE [LARGE SCALE GENOMIC DNA]</scope>
    <source>
        <strain evidence="1 2">YIM 75000</strain>
    </source>
</reference>
<name>A0A3A3ZK85_9ACTN</name>
<dbReference type="Proteomes" id="UP000265614">
    <property type="component" value="Unassembled WGS sequence"/>
</dbReference>
<proteinExistence type="predicted"/>
<evidence type="ECO:0000313" key="2">
    <source>
        <dbReference type="Proteomes" id="UP000265614"/>
    </source>
</evidence>
<accession>A0A3A3ZK85</accession>
<protein>
    <submittedName>
        <fullName evidence="1">Uncharacterized protein</fullName>
    </submittedName>
</protein>
<gene>
    <name evidence="1" type="ORF">D5H78_08465</name>
</gene>
<comment type="caution">
    <text evidence="1">The sequence shown here is derived from an EMBL/GenBank/DDBJ whole genome shotgun (WGS) entry which is preliminary data.</text>
</comment>